<reference evidence="2" key="1">
    <citation type="submission" date="2007-11" db="EMBL/GenBank/DDBJ databases">
        <authorList>
            <person name="Fulton L."/>
            <person name="Clifton S."/>
            <person name="Fulton B."/>
            <person name="Xu J."/>
            <person name="Minx P."/>
            <person name="Pepin K.H."/>
            <person name="Johnson M."/>
            <person name="Thiruvilangam P."/>
            <person name="Bhonagiri V."/>
            <person name="Nash W.E."/>
            <person name="Mardis E.R."/>
            <person name="Wilson R.K."/>
        </authorList>
    </citation>
    <scope>NUCLEOTIDE SEQUENCE [LARGE SCALE GENOMIC DNA]</scope>
    <source>
        <strain evidence="2">DSM 17241</strain>
    </source>
</reference>
<dbReference type="AlphaFoldDB" id="B0P8V4"/>
<dbReference type="SUPFAM" id="SSF46955">
    <property type="entry name" value="Putative DNA-binding domain"/>
    <property type="match status" value="1"/>
</dbReference>
<dbReference type="InterPro" id="IPR009061">
    <property type="entry name" value="DNA-bd_dom_put_sf"/>
</dbReference>
<keyword evidence="1" id="KW-0175">Coiled coil</keyword>
<dbReference type="Gene3D" id="1.10.1660.10">
    <property type="match status" value="1"/>
</dbReference>
<dbReference type="Proteomes" id="UP000003803">
    <property type="component" value="Unassembled WGS sequence"/>
</dbReference>
<comment type="caution">
    <text evidence="2">The sequence shown here is derived from an EMBL/GenBank/DDBJ whole genome shotgun (WGS) entry which is preliminary data.</text>
</comment>
<accession>B0P8V4</accession>
<dbReference type="eggNOG" id="COG0789">
    <property type="taxonomic scope" value="Bacteria"/>
</dbReference>
<keyword evidence="3" id="KW-1185">Reference proteome</keyword>
<evidence type="ECO:0000313" key="2">
    <source>
        <dbReference type="EMBL" id="EDS12350.1"/>
    </source>
</evidence>
<feature type="coiled-coil region" evidence="1">
    <location>
        <begin position="61"/>
        <end position="88"/>
    </location>
</feature>
<evidence type="ECO:0000256" key="1">
    <source>
        <dbReference type="SAM" id="Coils"/>
    </source>
</evidence>
<organism evidence="2 3">
    <name type="scientific">Anaerotruncus colihominis DSM 17241</name>
    <dbReference type="NCBI Taxonomy" id="445972"/>
    <lineage>
        <taxon>Bacteria</taxon>
        <taxon>Bacillati</taxon>
        <taxon>Bacillota</taxon>
        <taxon>Clostridia</taxon>
        <taxon>Eubacteriales</taxon>
        <taxon>Oscillospiraceae</taxon>
        <taxon>Anaerotruncus</taxon>
    </lineage>
</organism>
<reference evidence="2" key="2">
    <citation type="submission" date="2013-09" db="EMBL/GenBank/DDBJ databases">
        <title>Draft genome sequence of Anaerotruncus colihominis(DSM 17241).</title>
        <authorList>
            <person name="Sudarsanam P."/>
            <person name="Ley R."/>
            <person name="Guruge J."/>
            <person name="Turnbaugh P.J."/>
            <person name="Mahowald M."/>
            <person name="Liep D."/>
            <person name="Gordon J."/>
        </authorList>
    </citation>
    <scope>NUCLEOTIDE SEQUENCE</scope>
    <source>
        <strain evidence="2">DSM 17241</strain>
    </source>
</reference>
<gene>
    <name evidence="2" type="ORF">ANACOL_01193</name>
</gene>
<dbReference type="HOGENOM" id="CLU_2314262_0_0_9"/>
<evidence type="ECO:0000313" key="3">
    <source>
        <dbReference type="Proteomes" id="UP000003803"/>
    </source>
</evidence>
<sequence length="99" mass="11657">MGIIPRPERKENVYRVFTDFHIEQIRLARTAFQIEILQNGLRKKIFQMVKLSAAGKFDQAISLAETYLSRLRQERDNAEDAIRIVKQIISAKLKRTWLL</sequence>
<evidence type="ECO:0008006" key="4">
    <source>
        <dbReference type="Google" id="ProtNLM"/>
    </source>
</evidence>
<proteinExistence type="predicted"/>
<protein>
    <recommendedName>
        <fullName evidence="4">Transcriptional regulator, MerR family</fullName>
    </recommendedName>
</protein>
<name>B0P8V4_9FIRM</name>
<dbReference type="EMBL" id="ABGD02000007">
    <property type="protein sequence ID" value="EDS12350.1"/>
    <property type="molecule type" value="Genomic_DNA"/>
</dbReference>